<evidence type="ECO:0000256" key="1">
    <source>
        <dbReference type="ARBA" id="ARBA00023157"/>
    </source>
</evidence>
<dbReference type="AlphaFoldDB" id="A0A336L7M4"/>
<dbReference type="PANTHER" id="PTHR21407:SF5">
    <property type="entry name" value="HL04814P"/>
    <property type="match status" value="1"/>
</dbReference>
<name>A0A336L7M4_CULSO</name>
<dbReference type="SUPFAM" id="SSF56436">
    <property type="entry name" value="C-type lectin-like"/>
    <property type="match status" value="4"/>
</dbReference>
<sequence length="744" mass="86530">MEFGGRDKAWSIFVTSSTTKMCKSNFCREYCMDAVSLETEEENKIIYDLIREKDVPYIWTSGRICDFEGCEGRKDLIPLNLYGWFWSANRKKITKTNQVPRGWKYNPWSKTGHKKVAQPDNAEFDINGTAEACLAILNNVYRDGINWHDVACYHQKTTVCEDNEELLRYDPNISRLEGMPTFSVIMNHNTRTRLMIGDFDGCENRTDLIPKNIFGWFWSGNRAKIHPTNRNPPGWSYNPWSRTGHLKKPQPDNAEYDVNMVVEACMAILNDAYEDDTIDFTFNGHNYFYSGTEDGNDQFTFDKARQYCQQFCTEPISLETEEEFDLIVNFMKRGKIPYLWTSGRNCPSGHCPVNDQRNSTWRWLGSGQPIDASQNIPDGWTKRPWSYTGHFKWTQPDNAEFRLNGSTEDCLALLYNVYKDGITWHDVANDHNETNGETYSWLYGRNLCREYCMDAVSINTQQENEFVKRFMNKKEIKALWTSGRSCDFPGCNGTFKGDILINGWFWSADLNAIEPANKINKGWTYNPWSQTGHNKKPQPDNAEFEVNETKEACLALFRDVYEPAVGWHDVACYQEYHVLCEDSPKQFNYRGHNYFFTGHVPELANKRYDWLDARNLCREYCMDATSIETQEENNLIYRLIQQHDIPYIWTSGRLCDFAGCENRTDLIPKNIFGWFWSANREKIQATNQIPNGWGYNPWSKTGHKKKPQPDNAEFDINQTAEACLSVLNNVYGDGIAWHDKITMK</sequence>
<dbReference type="PROSITE" id="PS50041">
    <property type="entry name" value="C_TYPE_LECTIN_2"/>
    <property type="match status" value="4"/>
</dbReference>
<dbReference type="PANTHER" id="PTHR21407">
    <property type="entry name" value="RE43931P-RELATED"/>
    <property type="match status" value="1"/>
</dbReference>
<proteinExistence type="predicted"/>
<feature type="domain" description="C-type lectin" evidence="2">
    <location>
        <begin position="440"/>
        <end position="581"/>
    </location>
</feature>
<dbReference type="EMBL" id="UFQT01002176">
    <property type="protein sequence ID" value="SSX32853.1"/>
    <property type="molecule type" value="Genomic_DNA"/>
</dbReference>
<gene>
    <name evidence="3" type="primary">CSON005507</name>
</gene>
<evidence type="ECO:0000313" key="4">
    <source>
        <dbReference type="EMBL" id="SSX32853.1"/>
    </source>
</evidence>
<reference evidence="3" key="1">
    <citation type="submission" date="2018-04" db="EMBL/GenBank/DDBJ databases">
        <authorList>
            <person name="Go L.Y."/>
            <person name="Mitchell J.A."/>
        </authorList>
    </citation>
    <scope>NUCLEOTIDE SEQUENCE</scope>
    <source>
        <tissue evidence="3">Whole organism</tissue>
    </source>
</reference>
<dbReference type="EMBL" id="UFQS01002176">
    <property type="protein sequence ID" value="SSX13419.1"/>
    <property type="molecule type" value="Genomic_DNA"/>
</dbReference>
<feature type="domain" description="C-type lectin" evidence="2">
    <location>
        <begin position="282"/>
        <end position="426"/>
    </location>
</feature>
<dbReference type="CDD" id="cd00037">
    <property type="entry name" value="CLECT"/>
    <property type="match status" value="4"/>
</dbReference>
<keyword evidence="1" id="KW-1015">Disulfide bond</keyword>
<accession>A0A336L7M4</accession>
<dbReference type="Gene3D" id="3.10.100.10">
    <property type="entry name" value="Mannose-Binding Protein A, subunit A"/>
    <property type="match status" value="4"/>
</dbReference>
<reference evidence="4" key="2">
    <citation type="submission" date="2018-07" db="EMBL/GenBank/DDBJ databases">
        <authorList>
            <person name="Quirk P.G."/>
            <person name="Krulwich T.A."/>
        </authorList>
    </citation>
    <scope>NUCLEOTIDE SEQUENCE</scope>
</reference>
<dbReference type="InterPro" id="IPR016187">
    <property type="entry name" value="CTDL_fold"/>
</dbReference>
<protein>
    <submittedName>
        <fullName evidence="3">CSON005507 protein</fullName>
    </submittedName>
</protein>
<dbReference type="VEuPathDB" id="VectorBase:CSON005507"/>
<feature type="domain" description="C-type lectin" evidence="2">
    <location>
        <begin position="589"/>
        <end position="739"/>
    </location>
</feature>
<organism evidence="3">
    <name type="scientific">Culicoides sonorensis</name>
    <name type="common">Biting midge</name>
    <dbReference type="NCBI Taxonomy" id="179676"/>
    <lineage>
        <taxon>Eukaryota</taxon>
        <taxon>Metazoa</taxon>
        <taxon>Ecdysozoa</taxon>
        <taxon>Arthropoda</taxon>
        <taxon>Hexapoda</taxon>
        <taxon>Insecta</taxon>
        <taxon>Pterygota</taxon>
        <taxon>Neoptera</taxon>
        <taxon>Endopterygota</taxon>
        <taxon>Diptera</taxon>
        <taxon>Nematocera</taxon>
        <taxon>Chironomoidea</taxon>
        <taxon>Ceratopogonidae</taxon>
        <taxon>Ceratopogoninae</taxon>
        <taxon>Culicoides</taxon>
        <taxon>Monoculicoides</taxon>
    </lineage>
</organism>
<dbReference type="InterPro" id="IPR016186">
    <property type="entry name" value="C-type_lectin-like/link_sf"/>
</dbReference>
<dbReference type="InterPro" id="IPR001304">
    <property type="entry name" value="C-type_lectin-like"/>
</dbReference>
<feature type="domain" description="C-type lectin" evidence="2">
    <location>
        <begin position="26"/>
        <end position="161"/>
    </location>
</feature>
<evidence type="ECO:0000259" key="2">
    <source>
        <dbReference type="PROSITE" id="PS50041"/>
    </source>
</evidence>
<dbReference type="PROSITE" id="PS00615">
    <property type="entry name" value="C_TYPE_LECTIN_1"/>
    <property type="match status" value="2"/>
</dbReference>
<dbReference type="InterPro" id="IPR018378">
    <property type="entry name" value="C-type_lectin_CS"/>
</dbReference>
<evidence type="ECO:0000313" key="3">
    <source>
        <dbReference type="EMBL" id="SSX13419.1"/>
    </source>
</evidence>